<comment type="similarity">
    <text evidence="2 6">Belongs to the TRAFAC class TrmE-Era-EngA-EngB-Septin-like GTPase superfamily. TrmE GTPase family.</text>
</comment>
<dbReference type="FunFam" id="3.30.1360.120:FF:000007">
    <property type="entry name" value="tRNA modification GTPase GTPBP3, mitochondrial"/>
    <property type="match status" value="1"/>
</dbReference>
<dbReference type="RefSeq" id="XP_003036523.1">
    <property type="nucleotide sequence ID" value="XM_003036477.1"/>
</dbReference>
<dbReference type="Gene3D" id="1.20.120.430">
    <property type="entry name" value="tRNA modification GTPase MnmE domain 2"/>
    <property type="match status" value="1"/>
</dbReference>
<keyword evidence="5 6" id="KW-0342">GTP-binding</keyword>
<dbReference type="Pfam" id="PF10396">
    <property type="entry name" value="TrmE_N"/>
    <property type="match status" value="1"/>
</dbReference>
<accession>D8PPG7</accession>
<dbReference type="OMA" id="EFHCHGG"/>
<dbReference type="HOGENOM" id="CLU_019624_3_1_1"/>
<dbReference type="InterPro" id="IPR027266">
    <property type="entry name" value="TrmE/GcvT-like"/>
</dbReference>
<evidence type="ECO:0000256" key="4">
    <source>
        <dbReference type="ARBA" id="ARBA00022741"/>
    </source>
</evidence>
<gene>
    <name evidence="8" type="ORF">SCHCODRAFT_48069</name>
</gene>
<dbReference type="GO" id="GO:0003924">
    <property type="term" value="F:GTPase activity"/>
    <property type="evidence" value="ECO:0007669"/>
    <property type="project" value="InterPro"/>
</dbReference>
<dbReference type="InterPro" id="IPR018948">
    <property type="entry name" value="GTP-bd_TrmE_N"/>
</dbReference>
<evidence type="ECO:0000256" key="1">
    <source>
        <dbReference type="ARBA" id="ARBA00004173"/>
    </source>
</evidence>
<dbReference type="GO" id="GO:0005743">
    <property type="term" value="C:mitochondrial inner membrane"/>
    <property type="evidence" value="ECO:0007669"/>
    <property type="project" value="EnsemblFungi"/>
</dbReference>
<dbReference type="InParanoid" id="D8PPG7"/>
<evidence type="ECO:0000256" key="2">
    <source>
        <dbReference type="ARBA" id="ARBA00011043"/>
    </source>
</evidence>
<feature type="domain" description="TrmE-type G" evidence="7">
    <location>
        <begin position="281"/>
        <end position="444"/>
    </location>
</feature>
<evidence type="ECO:0000256" key="5">
    <source>
        <dbReference type="ARBA" id="ARBA00023134"/>
    </source>
</evidence>
<dbReference type="InterPro" id="IPR027368">
    <property type="entry name" value="MnmE_dom2"/>
</dbReference>
<dbReference type="VEuPathDB" id="FungiDB:SCHCODRAFT_02499766"/>
<dbReference type="HAMAP" id="MF_00379">
    <property type="entry name" value="GTPase_MnmE"/>
    <property type="match status" value="1"/>
</dbReference>
<dbReference type="GO" id="GO:0030488">
    <property type="term" value="P:tRNA methylation"/>
    <property type="evidence" value="ECO:0007669"/>
    <property type="project" value="TreeGrafter"/>
</dbReference>
<dbReference type="Pfam" id="PF12631">
    <property type="entry name" value="MnmE_helical"/>
    <property type="match status" value="1"/>
</dbReference>
<keyword evidence="9" id="KW-1185">Reference proteome</keyword>
<protein>
    <recommendedName>
        <fullName evidence="7">TrmE-type G domain-containing protein</fullName>
    </recommendedName>
</protein>
<dbReference type="InterPro" id="IPR027417">
    <property type="entry name" value="P-loop_NTPase"/>
</dbReference>
<dbReference type="CDD" id="cd04164">
    <property type="entry name" value="trmE"/>
    <property type="match status" value="1"/>
</dbReference>
<keyword evidence="4 6" id="KW-0547">Nucleotide-binding</keyword>
<dbReference type="AlphaFoldDB" id="D8PPG7"/>
<dbReference type="PROSITE" id="PS51709">
    <property type="entry name" value="G_TRME"/>
    <property type="match status" value="1"/>
</dbReference>
<dbReference type="GO" id="GO:0070899">
    <property type="term" value="P:mitochondrial tRNA wobble uridine modification"/>
    <property type="evidence" value="ECO:0007669"/>
    <property type="project" value="EnsemblFungi"/>
</dbReference>
<dbReference type="CDD" id="cd14858">
    <property type="entry name" value="TrmE_N"/>
    <property type="match status" value="1"/>
</dbReference>
<dbReference type="OrthoDB" id="188276at2759"/>
<dbReference type="Gene3D" id="3.40.50.300">
    <property type="entry name" value="P-loop containing nucleotide triphosphate hydrolases"/>
    <property type="match status" value="1"/>
</dbReference>
<dbReference type="SUPFAM" id="SSF52540">
    <property type="entry name" value="P-loop containing nucleoside triphosphate hydrolases"/>
    <property type="match status" value="1"/>
</dbReference>
<dbReference type="GeneID" id="9585883"/>
<dbReference type="NCBIfam" id="NF003661">
    <property type="entry name" value="PRK05291.1-3"/>
    <property type="match status" value="1"/>
</dbReference>
<dbReference type="KEGG" id="scm:SCHCO_02499766"/>
<sequence length="520" mass="56482">MWRSLRIPARCTSSAVLKGSSVCRGLVISKLSPLPTRSLSTSLSRRTPPAKGLTLSDAQRKTIYALSTPPGRGGIAVIRISGPDALQAWAKLVVLQGRQQSSLPKPWRAYRCRVVHPSHKEPIDDGLAIYFRGPKSFTTEDVVELHVHSGRAIVSSLLSAISALPFCRPAEAGEFTKRAFLGGRLDLTQAEGLKDLIDAETEGQRRIALNAARGSNRALYEDLRNRAIHCLAQVEALIDFGEGDDIEEGVLDQARTEARELLASLHRHLADGRRGEIVRAGVRLALFGPPNAGKSSLLNCLAQREAAIVTPVPGTTRDILELGLDLGGLPIRVSDTAGLRATQDEVEAIGIERAKRAIEGADVALCILSLPDCVRDGGIQVPEYVKTMITPETYFLFNKSDLATPEQLRAAATVPRSWVTSLITKEGTSSFIDGFTTELQSRYHLDGVSEDPPLITHARHRVHLESAARFVQAFLESSDEDVIMGAEELRYAAQAIGKISGHIDVEDILDSVFNDFCIGK</sequence>
<dbReference type="NCBIfam" id="TIGR00231">
    <property type="entry name" value="small_GTP"/>
    <property type="match status" value="1"/>
</dbReference>
<dbReference type="FunCoup" id="D8PPG7">
    <property type="interactions" value="236"/>
</dbReference>
<dbReference type="InterPro" id="IPR005225">
    <property type="entry name" value="Small_GTP-bd"/>
</dbReference>
<dbReference type="STRING" id="578458.D8PPG7"/>
<dbReference type="PANTHER" id="PTHR42714:SF2">
    <property type="entry name" value="TRNA MODIFICATION GTPASE GTPBP3, MITOCHONDRIAL"/>
    <property type="match status" value="1"/>
</dbReference>
<dbReference type="SUPFAM" id="SSF103025">
    <property type="entry name" value="Folate-binding domain"/>
    <property type="match status" value="1"/>
</dbReference>
<dbReference type="EMBL" id="GL377302">
    <property type="protein sequence ID" value="EFJ01621.1"/>
    <property type="molecule type" value="Genomic_DNA"/>
</dbReference>
<evidence type="ECO:0000313" key="8">
    <source>
        <dbReference type="EMBL" id="EFJ01621.1"/>
    </source>
</evidence>
<proteinExistence type="inferred from homology"/>
<dbReference type="GO" id="GO:0005525">
    <property type="term" value="F:GTP binding"/>
    <property type="evidence" value="ECO:0007669"/>
    <property type="project" value="UniProtKB-KW"/>
</dbReference>
<keyword evidence="3 6" id="KW-0819">tRNA processing</keyword>
<dbReference type="eggNOG" id="KOG1191">
    <property type="taxonomic scope" value="Eukaryota"/>
</dbReference>
<evidence type="ECO:0000256" key="3">
    <source>
        <dbReference type="ARBA" id="ARBA00022694"/>
    </source>
</evidence>
<dbReference type="InterPro" id="IPR025867">
    <property type="entry name" value="MnmE_helical"/>
</dbReference>
<reference evidence="8 9" key="1">
    <citation type="journal article" date="2010" name="Nat. Biotechnol.">
        <title>Genome sequence of the model mushroom Schizophyllum commune.</title>
        <authorList>
            <person name="Ohm R.A."/>
            <person name="de Jong J.F."/>
            <person name="Lugones L.G."/>
            <person name="Aerts A."/>
            <person name="Kothe E."/>
            <person name="Stajich J.E."/>
            <person name="de Vries R.P."/>
            <person name="Record E."/>
            <person name="Levasseur A."/>
            <person name="Baker S.E."/>
            <person name="Bartholomew K.A."/>
            <person name="Coutinho P.M."/>
            <person name="Erdmann S."/>
            <person name="Fowler T.J."/>
            <person name="Gathman A.C."/>
            <person name="Lombard V."/>
            <person name="Henrissat B."/>
            <person name="Knabe N."/>
            <person name="Kuees U."/>
            <person name="Lilly W.W."/>
            <person name="Lindquist E."/>
            <person name="Lucas S."/>
            <person name="Magnuson J.K."/>
            <person name="Piumi F."/>
            <person name="Raudaskoski M."/>
            <person name="Salamov A."/>
            <person name="Schmutz J."/>
            <person name="Schwarze F.W.M.R."/>
            <person name="vanKuyk P.A."/>
            <person name="Horton J.S."/>
            <person name="Grigoriev I.V."/>
            <person name="Woesten H.A.B."/>
        </authorList>
    </citation>
    <scope>NUCLEOTIDE SEQUENCE [LARGE SCALE GENOMIC DNA]</scope>
    <source>
        <strain evidence="9">H4-8 / FGSC 9210</strain>
    </source>
</reference>
<organism evidence="9">
    <name type="scientific">Schizophyllum commune (strain H4-8 / FGSC 9210)</name>
    <name type="common">Split gill fungus</name>
    <dbReference type="NCBI Taxonomy" id="578458"/>
    <lineage>
        <taxon>Eukaryota</taxon>
        <taxon>Fungi</taxon>
        <taxon>Dikarya</taxon>
        <taxon>Basidiomycota</taxon>
        <taxon>Agaricomycotina</taxon>
        <taxon>Agaricomycetes</taxon>
        <taxon>Agaricomycetidae</taxon>
        <taxon>Agaricales</taxon>
        <taxon>Schizophyllaceae</taxon>
        <taxon>Schizophyllum</taxon>
    </lineage>
</organism>
<evidence type="ECO:0000256" key="6">
    <source>
        <dbReference type="RuleBase" id="RU003313"/>
    </source>
</evidence>
<dbReference type="InterPro" id="IPR004520">
    <property type="entry name" value="GTPase_MnmE"/>
</dbReference>
<dbReference type="Gene3D" id="3.30.1360.120">
    <property type="entry name" value="Probable tRNA modification gtpase trme, domain 1"/>
    <property type="match status" value="1"/>
</dbReference>
<dbReference type="Proteomes" id="UP000007431">
    <property type="component" value="Unassembled WGS sequence"/>
</dbReference>
<comment type="subcellular location">
    <subcellularLocation>
        <location evidence="1">Mitochondrion</location>
    </subcellularLocation>
</comment>
<dbReference type="PANTHER" id="PTHR42714">
    <property type="entry name" value="TRNA MODIFICATION GTPASE GTPBP3"/>
    <property type="match status" value="1"/>
</dbReference>
<dbReference type="SUPFAM" id="SSF116878">
    <property type="entry name" value="TrmE connector domain"/>
    <property type="match status" value="1"/>
</dbReference>
<dbReference type="NCBIfam" id="TIGR00450">
    <property type="entry name" value="mnmE_trmE_thdF"/>
    <property type="match status" value="1"/>
</dbReference>
<dbReference type="InterPro" id="IPR031168">
    <property type="entry name" value="G_TrmE"/>
</dbReference>
<evidence type="ECO:0000259" key="7">
    <source>
        <dbReference type="PROSITE" id="PS51709"/>
    </source>
</evidence>
<name>D8PPG7_SCHCM</name>
<evidence type="ECO:0000313" key="9">
    <source>
        <dbReference type="Proteomes" id="UP000007431"/>
    </source>
</evidence>
<dbReference type="Pfam" id="PF01926">
    <property type="entry name" value="MMR_HSR1"/>
    <property type="match status" value="1"/>
</dbReference>
<dbReference type="InterPro" id="IPR006073">
    <property type="entry name" value="GTP-bd"/>
</dbReference>